<dbReference type="InterPro" id="IPR037525">
    <property type="entry name" value="Velvet_dom"/>
</dbReference>
<gene>
    <name evidence="7" type="ORF">INT43_004801</name>
</gene>
<dbReference type="AlphaFoldDB" id="A0A8H7PE55"/>
<dbReference type="GO" id="GO:0005634">
    <property type="term" value="C:nucleus"/>
    <property type="evidence" value="ECO:0007669"/>
    <property type="project" value="UniProtKB-SubCell"/>
</dbReference>
<keyword evidence="2" id="KW-0805">Transcription regulation</keyword>
<feature type="domain" description="Velvet" evidence="6">
    <location>
        <begin position="40"/>
        <end position="268"/>
    </location>
</feature>
<dbReference type="InterPro" id="IPR021740">
    <property type="entry name" value="Velvet"/>
</dbReference>
<name>A0A8H7PE55_MORIS</name>
<reference evidence="7" key="1">
    <citation type="submission" date="2020-12" db="EMBL/GenBank/DDBJ databases">
        <title>Metabolic potential, ecology and presence of endohyphal bacteria is reflected in genomic diversity of Mucoromycotina.</title>
        <authorList>
            <person name="Muszewska A."/>
            <person name="Okrasinska A."/>
            <person name="Steczkiewicz K."/>
            <person name="Drgas O."/>
            <person name="Orlowska M."/>
            <person name="Perlinska-Lenart U."/>
            <person name="Aleksandrzak-Piekarczyk T."/>
            <person name="Szatraj K."/>
            <person name="Zielenkiewicz U."/>
            <person name="Pilsyk S."/>
            <person name="Malc E."/>
            <person name="Mieczkowski P."/>
            <person name="Kruszewska J.S."/>
            <person name="Biernat P."/>
            <person name="Pawlowska J."/>
        </authorList>
    </citation>
    <scope>NUCLEOTIDE SEQUENCE</scope>
    <source>
        <strain evidence="7">WA0000067209</strain>
    </source>
</reference>
<evidence type="ECO:0000256" key="5">
    <source>
        <dbReference type="SAM" id="MobiDB-lite"/>
    </source>
</evidence>
<feature type="compositionally biased region" description="Basic and acidic residues" evidence="5">
    <location>
        <begin position="293"/>
        <end position="310"/>
    </location>
</feature>
<dbReference type="PANTHER" id="PTHR33572">
    <property type="entry name" value="SPORE DEVELOPMENT REGULATOR VOSA"/>
    <property type="match status" value="1"/>
</dbReference>
<evidence type="ECO:0000256" key="3">
    <source>
        <dbReference type="ARBA" id="ARBA00023163"/>
    </source>
</evidence>
<organism evidence="7 8">
    <name type="scientific">Mortierella isabellina</name>
    <name type="common">Filamentous fungus</name>
    <name type="synonym">Umbelopsis isabellina</name>
    <dbReference type="NCBI Taxonomy" id="91625"/>
    <lineage>
        <taxon>Eukaryota</taxon>
        <taxon>Fungi</taxon>
        <taxon>Fungi incertae sedis</taxon>
        <taxon>Mucoromycota</taxon>
        <taxon>Mucoromycotina</taxon>
        <taxon>Umbelopsidomycetes</taxon>
        <taxon>Umbelopsidales</taxon>
        <taxon>Umbelopsidaceae</taxon>
        <taxon>Umbelopsis</taxon>
    </lineage>
</organism>
<sequence length="367" mass="40811">MNSGPTPPMGLARPSRDNNHYRLGKVDVVSICDIMIPSTDCPLFFFLEVMQHPLRARCCGFGEKDRRPIDPPPVLQLFVEGEDGEPKTVSSLDISFFLIQCDLYSADGSEERNIVLHPSVIPNTHFTMGSSSSSNSPSQVSTTTQSESSRQGGSLSTVISLRNPTPTRNLMGSLIANAVQLENPQKTTGIYFVFPDLSVRSEGRYTLKFMFFDLTLGLVEPLTMSTKVQAEIYSQPFTVYSAKKFPGMTESTELSKCFARQGIKIPIRKESRFKRPSDRFYGANALNSLNDSPSKKGHADQAKIDEKINSPDDDDEEMSTVQHQLVKVDHQEHPEEGSSGTNKKTSPVPYKRLSISSYLTQPQEDEK</sequence>
<dbReference type="Pfam" id="PF11754">
    <property type="entry name" value="Velvet"/>
    <property type="match status" value="1"/>
</dbReference>
<keyword evidence="4" id="KW-0539">Nucleus</keyword>
<dbReference type="OrthoDB" id="3056235at2759"/>
<comment type="subcellular location">
    <subcellularLocation>
        <location evidence="1">Nucleus</location>
    </subcellularLocation>
</comment>
<dbReference type="Proteomes" id="UP000654370">
    <property type="component" value="Unassembled WGS sequence"/>
</dbReference>
<protein>
    <recommendedName>
        <fullName evidence="6">Velvet domain-containing protein</fullName>
    </recommendedName>
</protein>
<evidence type="ECO:0000313" key="8">
    <source>
        <dbReference type="Proteomes" id="UP000654370"/>
    </source>
</evidence>
<feature type="region of interest" description="Disordered" evidence="5">
    <location>
        <begin position="284"/>
        <end position="367"/>
    </location>
</feature>
<evidence type="ECO:0000313" key="7">
    <source>
        <dbReference type="EMBL" id="KAG2172260.1"/>
    </source>
</evidence>
<evidence type="ECO:0000259" key="6">
    <source>
        <dbReference type="PROSITE" id="PS51821"/>
    </source>
</evidence>
<dbReference type="PROSITE" id="PS51821">
    <property type="entry name" value="VELVET"/>
    <property type="match status" value="1"/>
</dbReference>
<accession>A0A8H7PE55</accession>
<evidence type="ECO:0000256" key="4">
    <source>
        <dbReference type="ARBA" id="ARBA00023242"/>
    </source>
</evidence>
<proteinExistence type="predicted"/>
<evidence type="ECO:0000256" key="1">
    <source>
        <dbReference type="ARBA" id="ARBA00004123"/>
    </source>
</evidence>
<keyword evidence="8" id="KW-1185">Reference proteome</keyword>
<feature type="region of interest" description="Disordered" evidence="5">
    <location>
        <begin position="127"/>
        <end position="164"/>
    </location>
</feature>
<dbReference type="PANTHER" id="PTHR33572:SF3">
    <property type="entry name" value="VELVET COMPLEX SUBUNIT B"/>
    <property type="match status" value="1"/>
</dbReference>
<keyword evidence="3" id="KW-0804">Transcription</keyword>
<dbReference type="InterPro" id="IPR038491">
    <property type="entry name" value="Velvet_dom_sf"/>
</dbReference>
<feature type="compositionally biased region" description="Low complexity" evidence="5">
    <location>
        <begin position="129"/>
        <end position="154"/>
    </location>
</feature>
<feature type="compositionally biased region" description="Polar residues" evidence="5">
    <location>
        <begin position="354"/>
        <end position="367"/>
    </location>
</feature>
<feature type="compositionally biased region" description="Basic and acidic residues" evidence="5">
    <location>
        <begin position="326"/>
        <end position="336"/>
    </location>
</feature>
<evidence type="ECO:0000256" key="2">
    <source>
        <dbReference type="ARBA" id="ARBA00023015"/>
    </source>
</evidence>
<dbReference type="Gene3D" id="2.60.40.3960">
    <property type="entry name" value="Velvet domain"/>
    <property type="match status" value="1"/>
</dbReference>
<dbReference type="EMBL" id="JAEPQZ010000017">
    <property type="protein sequence ID" value="KAG2172260.1"/>
    <property type="molecule type" value="Genomic_DNA"/>
</dbReference>
<comment type="caution">
    <text evidence="7">The sequence shown here is derived from an EMBL/GenBank/DDBJ whole genome shotgun (WGS) entry which is preliminary data.</text>
</comment>
<feature type="compositionally biased region" description="Polar residues" evidence="5">
    <location>
        <begin position="155"/>
        <end position="164"/>
    </location>
</feature>